<keyword evidence="3" id="KW-1185">Reference proteome</keyword>
<feature type="coiled-coil region" evidence="1">
    <location>
        <begin position="50"/>
        <end position="77"/>
    </location>
</feature>
<dbReference type="RefSeq" id="WP_094856130.1">
    <property type="nucleotide sequence ID" value="NZ_NEVM01000005.1"/>
</dbReference>
<dbReference type="Proteomes" id="UP000216020">
    <property type="component" value="Unassembled WGS sequence"/>
</dbReference>
<reference evidence="3" key="1">
    <citation type="submission" date="2017-05" db="EMBL/GenBank/DDBJ databases">
        <title>Complete and WGS of Bordetella genogroups.</title>
        <authorList>
            <person name="Spilker T."/>
            <person name="Lipuma J."/>
        </authorList>
    </citation>
    <scope>NUCLEOTIDE SEQUENCE [LARGE SCALE GENOMIC DNA]</scope>
    <source>
        <strain evidence="3">AU16122</strain>
    </source>
</reference>
<keyword evidence="1" id="KW-0175">Coiled coil</keyword>
<dbReference type="EMBL" id="NEVM01000005">
    <property type="protein sequence ID" value="OZI31724.1"/>
    <property type="molecule type" value="Genomic_DNA"/>
</dbReference>
<dbReference type="OrthoDB" id="8641644at2"/>
<comment type="caution">
    <text evidence="2">The sequence shown here is derived from an EMBL/GenBank/DDBJ whole genome shotgun (WGS) entry which is preliminary data.</text>
</comment>
<dbReference type="AlphaFoldDB" id="A0A261S2Z3"/>
<organism evidence="2 3">
    <name type="scientific">Bordetella genomosp. 10</name>
    <dbReference type="NCBI Taxonomy" id="1416804"/>
    <lineage>
        <taxon>Bacteria</taxon>
        <taxon>Pseudomonadati</taxon>
        <taxon>Pseudomonadota</taxon>
        <taxon>Betaproteobacteria</taxon>
        <taxon>Burkholderiales</taxon>
        <taxon>Alcaligenaceae</taxon>
        <taxon>Bordetella</taxon>
    </lineage>
</organism>
<sequence>MSILDAIKAAVGGTGSMWAAAGGAALVGSLAAGGWWLHHSGYEAGRAQALLEAQAAAQKLSEQYRAQEAAVQQTVEANYAKYRGQILATQAAADGRYADAVAGLRRQIDELRTRRAAPNPQPASRTDAAAGPDILTVIGECTGRYDQVVRYAAGLADQVNGLQGYVRAMGAGMK</sequence>
<proteinExistence type="predicted"/>
<accession>A0A261S2Z3</accession>
<name>A0A261S2Z3_9BORD</name>
<protein>
    <submittedName>
        <fullName evidence="2">Uncharacterized protein</fullName>
    </submittedName>
</protein>
<evidence type="ECO:0000313" key="2">
    <source>
        <dbReference type="EMBL" id="OZI31724.1"/>
    </source>
</evidence>
<evidence type="ECO:0000313" key="3">
    <source>
        <dbReference type="Proteomes" id="UP000216020"/>
    </source>
</evidence>
<evidence type="ECO:0000256" key="1">
    <source>
        <dbReference type="SAM" id="Coils"/>
    </source>
</evidence>
<gene>
    <name evidence="2" type="ORF">CAL29_28025</name>
</gene>